<dbReference type="Pfam" id="PF13361">
    <property type="entry name" value="UvrD_C"/>
    <property type="match status" value="1"/>
</dbReference>
<evidence type="ECO:0000256" key="9">
    <source>
        <dbReference type="ARBA" id="ARBA00023125"/>
    </source>
</evidence>
<keyword evidence="3 15" id="KW-0547">Nucleotide-binding</keyword>
<keyword evidence="7" id="KW-0269">Exonuclease</keyword>
<dbReference type="PANTHER" id="PTHR11070:SF59">
    <property type="entry name" value="DNA 3'-5' HELICASE"/>
    <property type="match status" value="1"/>
</dbReference>
<evidence type="ECO:0000256" key="16">
    <source>
        <dbReference type="SAM" id="MobiDB-lite"/>
    </source>
</evidence>
<feature type="region of interest" description="Disordered" evidence="16">
    <location>
        <begin position="348"/>
        <end position="372"/>
    </location>
</feature>
<dbReference type="GO" id="GO:0005829">
    <property type="term" value="C:cytosol"/>
    <property type="evidence" value="ECO:0007669"/>
    <property type="project" value="TreeGrafter"/>
</dbReference>
<evidence type="ECO:0000256" key="2">
    <source>
        <dbReference type="ARBA" id="ARBA00022722"/>
    </source>
</evidence>
<keyword evidence="9" id="KW-0238">DNA-binding</keyword>
<dbReference type="InterPro" id="IPR013986">
    <property type="entry name" value="DExx_box_DNA_helicase_dom_sf"/>
</dbReference>
<reference evidence="19 20" key="1">
    <citation type="submission" date="2020-07" db="EMBL/GenBank/DDBJ databases">
        <title>Genome of Haloechinothrix sp.</title>
        <authorList>
            <person name="Tang S.-K."/>
            <person name="Yang L."/>
            <person name="Zhu W.-Y."/>
        </authorList>
    </citation>
    <scope>NUCLEOTIDE SEQUENCE [LARGE SCALE GENOMIC DNA]</scope>
    <source>
        <strain evidence="19 20">YIM 98757</strain>
    </source>
</reference>
<keyword evidence="8 15" id="KW-0067">ATP-binding</keyword>
<dbReference type="GO" id="GO:0005524">
    <property type="term" value="F:ATP binding"/>
    <property type="evidence" value="ECO:0007669"/>
    <property type="project" value="UniProtKB-UniRule"/>
</dbReference>
<dbReference type="AlphaFoldDB" id="A0A838AFB7"/>
<proteinExistence type="inferred from homology"/>
<dbReference type="InterPro" id="IPR038726">
    <property type="entry name" value="PDDEXK_AddAB-type"/>
</dbReference>
<dbReference type="GO" id="GO:0033202">
    <property type="term" value="C:DNA helicase complex"/>
    <property type="evidence" value="ECO:0007669"/>
    <property type="project" value="TreeGrafter"/>
</dbReference>
<comment type="catalytic activity">
    <reaction evidence="12">
        <text>Couples ATP hydrolysis with the unwinding of duplex DNA by translocating in the 3'-5' direction.</text>
        <dbReference type="EC" id="5.6.2.4"/>
    </reaction>
</comment>
<dbReference type="RefSeq" id="WP_180894768.1">
    <property type="nucleotide sequence ID" value="NZ_JACCKD010000009.1"/>
</dbReference>
<dbReference type="Pfam" id="PF12705">
    <property type="entry name" value="PDDEXK_1"/>
    <property type="match status" value="1"/>
</dbReference>
<evidence type="ECO:0000256" key="8">
    <source>
        <dbReference type="ARBA" id="ARBA00022840"/>
    </source>
</evidence>
<keyword evidence="2" id="KW-0540">Nuclease</keyword>
<evidence type="ECO:0000256" key="4">
    <source>
        <dbReference type="ARBA" id="ARBA00022763"/>
    </source>
</evidence>
<name>A0A838AFB7_9PSEU</name>
<dbReference type="Proteomes" id="UP000582974">
    <property type="component" value="Unassembled WGS sequence"/>
</dbReference>
<dbReference type="GO" id="GO:0004527">
    <property type="term" value="F:exonuclease activity"/>
    <property type="evidence" value="ECO:0007669"/>
    <property type="project" value="UniProtKB-KW"/>
</dbReference>
<feature type="region of interest" description="Disordered" evidence="16">
    <location>
        <begin position="1"/>
        <end position="21"/>
    </location>
</feature>
<dbReference type="GO" id="GO:0043138">
    <property type="term" value="F:3'-5' DNA helicase activity"/>
    <property type="evidence" value="ECO:0007669"/>
    <property type="project" value="UniProtKB-EC"/>
</dbReference>
<organism evidence="19 20">
    <name type="scientific">Haloechinothrix aidingensis</name>
    <dbReference type="NCBI Taxonomy" id="2752311"/>
    <lineage>
        <taxon>Bacteria</taxon>
        <taxon>Bacillati</taxon>
        <taxon>Actinomycetota</taxon>
        <taxon>Actinomycetes</taxon>
        <taxon>Pseudonocardiales</taxon>
        <taxon>Pseudonocardiaceae</taxon>
        <taxon>Haloechinothrix</taxon>
    </lineage>
</organism>
<evidence type="ECO:0000256" key="12">
    <source>
        <dbReference type="ARBA" id="ARBA00034617"/>
    </source>
</evidence>
<dbReference type="EMBL" id="JACCKD010000009">
    <property type="protein sequence ID" value="MBA0127952.1"/>
    <property type="molecule type" value="Genomic_DNA"/>
</dbReference>
<evidence type="ECO:0000259" key="17">
    <source>
        <dbReference type="PROSITE" id="PS51198"/>
    </source>
</evidence>
<keyword evidence="5 15" id="KW-0378">Hydrolase</keyword>
<gene>
    <name evidence="19" type="ORF">H0B56_20605</name>
</gene>
<feature type="domain" description="UvrD-like helicase ATP-binding" evidence="17">
    <location>
        <begin position="19"/>
        <end position="331"/>
    </location>
</feature>
<dbReference type="PROSITE" id="PS51198">
    <property type="entry name" value="UVRD_HELICASE_ATP_BIND"/>
    <property type="match status" value="1"/>
</dbReference>
<evidence type="ECO:0000256" key="3">
    <source>
        <dbReference type="ARBA" id="ARBA00022741"/>
    </source>
</evidence>
<evidence type="ECO:0000313" key="19">
    <source>
        <dbReference type="EMBL" id="MBA0127952.1"/>
    </source>
</evidence>
<dbReference type="GO" id="GO:0003677">
    <property type="term" value="F:DNA binding"/>
    <property type="evidence" value="ECO:0007669"/>
    <property type="project" value="UniProtKB-KW"/>
</dbReference>
<dbReference type="SUPFAM" id="SSF52540">
    <property type="entry name" value="P-loop containing nucleoside triphosphate hydrolases"/>
    <property type="match status" value="1"/>
</dbReference>
<keyword evidence="4" id="KW-0227">DNA damage</keyword>
<evidence type="ECO:0000256" key="14">
    <source>
        <dbReference type="ARBA" id="ARBA00048988"/>
    </source>
</evidence>
<dbReference type="GO" id="GO:0000725">
    <property type="term" value="P:recombinational repair"/>
    <property type="evidence" value="ECO:0007669"/>
    <property type="project" value="TreeGrafter"/>
</dbReference>
<evidence type="ECO:0000256" key="7">
    <source>
        <dbReference type="ARBA" id="ARBA00022839"/>
    </source>
</evidence>
<comment type="caution">
    <text evidence="19">The sequence shown here is derived from an EMBL/GenBank/DDBJ whole genome shotgun (WGS) entry which is preliminary data.</text>
</comment>
<evidence type="ECO:0000256" key="13">
    <source>
        <dbReference type="ARBA" id="ARBA00034808"/>
    </source>
</evidence>
<keyword evidence="10" id="KW-0234">DNA repair</keyword>
<dbReference type="InterPro" id="IPR014017">
    <property type="entry name" value="DNA_helicase_UvrD-like_C"/>
</dbReference>
<dbReference type="PANTHER" id="PTHR11070">
    <property type="entry name" value="UVRD / RECB / PCRA DNA HELICASE FAMILY MEMBER"/>
    <property type="match status" value="1"/>
</dbReference>
<keyword evidence="20" id="KW-1185">Reference proteome</keyword>
<evidence type="ECO:0000256" key="11">
    <source>
        <dbReference type="ARBA" id="ARBA00023235"/>
    </source>
</evidence>
<evidence type="ECO:0000259" key="18">
    <source>
        <dbReference type="PROSITE" id="PS51217"/>
    </source>
</evidence>
<dbReference type="Gene3D" id="1.10.486.10">
    <property type="entry name" value="PCRA, domain 4"/>
    <property type="match status" value="1"/>
</dbReference>
<evidence type="ECO:0000256" key="15">
    <source>
        <dbReference type="PROSITE-ProRule" id="PRU00560"/>
    </source>
</evidence>
<dbReference type="InterPro" id="IPR027417">
    <property type="entry name" value="P-loop_NTPase"/>
</dbReference>
<dbReference type="PROSITE" id="PS51217">
    <property type="entry name" value="UVRD_HELICASE_CTER"/>
    <property type="match status" value="1"/>
</dbReference>
<evidence type="ECO:0000256" key="1">
    <source>
        <dbReference type="ARBA" id="ARBA00009922"/>
    </source>
</evidence>
<dbReference type="Gene3D" id="1.10.10.160">
    <property type="match status" value="1"/>
</dbReference>
<dbReference type="InterPro" id="IPR014016">
    <property type="entry name" value="UvrD-like_ATP-bd"/>
</dbReference>
<dbReference type="InterPro" id="IPR000212">
    <property type="entry name" value="DNA_helicase_UvrD/REP"/>
</dbReference>
<keyword evidence="6 15" id="KW-0347">Helicase</keyword>
<protein>
    <recommendedName>
        <fullName evidence="13">DNA 3'-5' helicase</fullName>
        <ecNumber evidence="13">5.6.2.4</ecNumber>
    </recommendedName>
</protein>
<evidence type="ECO:0000313" key="20">
    <source>
        <dbReference type="Proteomes" id="UP000582974"/>
    </source>
</evidence>
<comment type="similarity">
    <text evidence="1">Belongs to the helicase family. UvrD subfamily.</text>
</comment>
<feature type="binding site" evidence="15">
    <location>
        <begin position="40"/>
        <end position="47"/>
    </location>
    <ligand>
        <name>ATP</name>
        <dbReference type="ChEBI" id="CHEBI:30616"/>
    </ligand>
</feature>
<sequence length="1067" mass="114003">MTSTQRPALVRGSGHGPAHEWGERARRVLDGGDGFVRVLGGPGTGKTALLAEAAARRILHGQDPEQVLVLTASRHAADSLRDAITRLVTARENTGGVPRTVREPLVRTVHSYAFGVLRAQASLEGTQQPRLLSGPEQDAMIRELLEGDLESGADYWPANLRQALGVPAFAEELRDLLLRAAERGLGPGDMVKLGKRERRPEWVAAGRFWSQYEQVTVLQGAGGSAMAAPAAPALDAAELVSSAVYALIDDDDLLARERGRVRFLLVDDAQHLDPLQWKLLRLIGDTATEFVLAGDPDQAVYSFRGADPELLSGADPDGSRTVVLADDHRLGGPVRECVARVAESLPGAAAHRPGRRGRRQEQGTESGDDPASVAVRVFATEAAEASWVADQLRRAHLVDGVAWSDMAVLARSAGRVFPVLLRAFRAAGVPVSAAASDGPLARNQAVRPLLTALRAAADPSVVDPDTAEELLASPLGGADPLALRRLRRGLRRLEVASGGQRSSDDLLTEALRSADPLTGLADSEAGALRRVSAVLSAGRAAIDRGAGVEHVLWELWRESGLQQRWAAQSERGGTLGRQADADLDAVVALFHAAGQYVDRLPHAGVTGFADYLLSQQIAGDSLAPAAAKSEGVELRTAHSAAGREWTVVAIPGIQEGSWPDLRLRGSLLGVERMVDLLAGIESKGVSAVAPVLAEERRLLYVAVSRARERLLASAVTGEDEQPSRFLDELEPLAGEDTGSARTPERAHRPLVMSRLVGELRAAVCDPNTDERRRARAASQLARLARAGVSGAHPDSWYGLAGVSTEAPLRAEGEPISVSPSTVDLLIRCPLRWVLERHGGTDPAELPAVAGTIVHGLAHAAATGATADELNEALAAAWSRVDAGAPWFSRKEHERIARMVDSFTEWLRVSRDELTQEAVEADVRVELPGEEGVPEVILRGRMDRLERDARGRPVIVDIKTAKTPISVADAQEHPQLASYQLAISLTDSAEPGGARLVYPAKSHNKTGASQRAQEPLDEHSVARWLDVVRSAALASVGPEFVARENPDCPRCPVRSCCPLRPEGRQVTS</sequence>
<dbReference type="Pfam" id="PF00580">
    <property type="entry name" value="UvrD-helicase"/>
    <property type="match status" value="1"/>
</dbReference>
<dbReference type="Gene3D" id="3.90.320.10">
    <property type="match status" value="1"/>
</dbReference>
<accession>A0A838AFB7</accession>
<comment type="catalytic activity">
    <reaction evidence="14">
        <text>ATP + H2O = ADP + phosphate + H(+)</text>
        <dbReference type="Rhea" id="RHEA:13065"/>
        <dbReference type="ChEBI" id="CHEBI:15377"/>
        <dbReference type="ChEBI" id="CHEBI:15378"/>
        <dbReference type="ChEBI" id="CHEBI:30616"/>
        <dbReference type="ChEBI" id="CHEBI:43474"/>
        <dbReference type="ChEBI" id="CHEBI:456216"/>
        <dbReference type="EC" id="5.6.2.4"/>
    </reaction>
</comment>
<dbReference type="InterPro" id="IPR011604">
    <property type="entry name" value="PDDEXK-like_dom_sf"/>
</dbReference>
<dbReference type="Gene3D" id="3.40.50.300">
    <property type="entry name" value="P-loop containing nucleotide triphosphate hydrolases"/>
    <property type="match status" value="2"/>
</dbReference>
<evidence type="ECO:0000256" key="6">
    <source>
        <dbReference type="ARBA" id="ARBA00022806"/>
    </source>
</evidence>
<evidence type="ECO:0000256" key="5">
    <source>
        <dbReference type="ARBA" id="ARBA00022801"/>
    </source>
</evidence>
<dbReference type="EC" id="5.6.2.4" evidence="13"/>
<evidence type="ECO:0000256" key="10">
    <source>
        <dbReference type="ARBA" id="ARBA00023204"/>
    </source>
</evidence>
<keyword evidence="11" id="KW-0413">Isomerase</keyword>
<feature type="domain" description="UvrD-like helicase C-terminal" evidence="18">
    <location>
        <begin position="339"/>
        <end position="642"/>
    </location>
</feature>